<evidence type="ECO:0000313" key="8">
    <source>
        <dbReference type="Proteomes" id="UP000254626"/>
    </source>
</evidence>
<feature type="domain" description="Glycoside hydrolase family 42 N-terminal" evidence="3">
    <location>
        <begin position="92"/>
        <end position="197"/>
    </location>
</feature>
<dbReference type="EMBL" id="CP014034">
    <property type="protein sequence ID" value="AMF92359.1"/>
    <property type="molecule type" value="Genomic_DNA"/>
</dbReference>
<evidence type="ECO:0000259" key="3">
    <source>
        <dbReference type="Pfam" id="PF02449"/>
    </source>
</evidence>
<evidence type="ECO:0000256" key="2">
    <source>
        <dbReference type="ARBA" id="ARBA00023295"/>
    </source>
</evidence>
<dbReference type="AlphaFoldDB" id="A0AAX2LWB5"/>
<dbReference type="GeneID" id="29383263"/>
<name>A0AAX2LWB5_VIBFL</name>
<evidence type="ECO:0000313" key="6">
    <source>
        <dbReference type="EMBL" id="SUQ27194.1"/>
    </source>
</evidence>
<evidence type="ECO:0000313" key="7">
    <source>
        <dbReference type="Proteomes" id="UP000057088"/>
    </source>
</evidence>
<evidence type="ECO:0000256" key="1">
    <source>
        <dbReference type="ARBA" id="ARBA00022801"/>
    </source>
</evidence>
<keyword evidence="1" id="KW-0378">Hydrolase</keyword>
<accession>A0AAX2LWB5</accession>
<evidence type="ECO:0000313" key="5">
    <source>
        <dbReference type="EMBL" id="AMF92359.1"/>
    </source>
</evidence>
<dbReference type="Proteomes" id="UP000057088">
    <property type="component" value="Chromosome 1"/>
</dbReference>
<sequence length="489" mass="55123">MSSLTKRSSRGLLCHIGWILLLMLPLSACQAEKKTPSSSTSDSRNELMVTVHPAALSGPISNPGVGVETFHNSWGVSLTSDQYPASGVDYYRFYWSDLEPKEGEYAFDTIDRLLALNQAQQPAKMVALRFMTADEPWSGSKIPTWLINKGIRGVWTQDGKTFVPDLDDNLYLYYVEKLLNALGQRYDGNPSLSHIDIGMVGSWGEWHNSNFATLEPLHQRYSDDELNKLVDLHFAAFAQTPKVMLISGENSLAYAVEKGAGWRADCWGDWHHFSDSWSHMVDDYPYRLKMAQQTYALFNQAWQSAPVSLETCGNMAEWLSTQNYTREQVKASLDWAVAQHASTLNLKSQPVPNQYRDLLDDALSKIGYRLRVDTLEHQAQLSAGSTLTIQTLFVNEGNAPPYHHYYLAYRLINDADESAFLAISDNDVLQWLPGEHSTMSSFTLPKRLPAGHYFVELALVDRYGKAQLNLANSGKQQSGWYRLSDLTVR</sequence>
<dbReference type="GO" id="GO:0005975">
    <property type="term" value="P:carbohydrate metabolic process"/>
    <property type="evidence" value="ECO:0007669"/>
    <property type="project" value="InterPro"/>
</dbReference>
<dbReference type="InterPro" id="IPR032267">
    <property type="entry name" value="DUF4832"/>
</dbReference>
<gene>
    <name evidence="5" type="ORF">AL536_02440</name>
    <name evidence="6" type="ORF">NCTC11327_04065</name>
</gene>
<dbReference type="EMBL" id="UHIP01000002">
    <property type="protein sequence ID" value="SUQ27194.1"/>
    <property type="molecule type" value="Genomic_DNA"/>
</dbReference>
<keyword evidence="6" id="KW-0449">Lipoprotein</keyword>
<dbReference type="Pfam" id="PF02449">
    <property type="entry name" value="Glyco_hydro_42"/>
    <property type="match status" value="1"/>
</dbReference>
<keyword evidence="2" id="KW-0326">Glycosidase</keyword>
<dbReference type="Proteomes" id="UP000254626">
    <property type="component" value="Unassembled WGS sequence"/>
</dbReference>
<dbReference type="Gene3D" id="3.20.20.80">
    <property type="entry name" value="Glycosidases"/>
    <property type="match status" value="1"/>
</dbReference>
<proteinExistence type="predicted"/>
<reference evidence="5" key="2">
    <citation type="submission" date="2018-01" db="EMBL/GenBank/DDBJ databases">
        <title>FDA dAtabase for Regulatory Grade micrObial Sequences (FDA-ARGOS): Supporting development and validation of Infectious Disease Dx tests.</title>
        <authorList>
            <person name="Hoffmann M."/>
            <person name="Allard M."/>
            <person name="Evans P."/>
            <person name="Brown E."/>
            <person name="Tallon L."/>
            <person name="Sadzewicz L."/>
            <person name="Sengamalay N."/>
            <person name="Ott S."/>
            <person name="Godinez A."/>
            <person name="Nagaraj S."/>
            <person name="Vyas G."/>
            <person name="Aluvathingal J."/>
            <person name="Nadendla S."/>
            <person name="Geyer C."/>
            <person name="Sichtig H."/>
        </authorList>
    </citation>
    <scope>NUCLEOTIDE SEQUENCE</scope>
    <source>
        <strain evidence="5">ATCC 33809</strain>
    </source>
</reference>
<dbReference type="KEGG" id="vfl:AL536_02440"/>
<dbReference type="Pfam" id="PF16116">
    <property type="entry name" value="DUF4832"/>
    <property type="match status" value="1"/>
</dbReference>
<dbReference type="InterPro" id="IPR013529">
    <property type="entry name" value="Glyco_hydro_42_N"/>
</dbReference>
<dbReference type="GO" id="GO:0009341">
    <property type="term" value="C:beta-galactosidase complex"/>
    <property type="evidence" value="ECO:0007669"/>
    <property type="project" value="InterPro"/>
</dbReference>
<feature type="domain" description="DUF4832" evidence="4">
    <location>
        <begin position="322"/>
        <end position="465"/>
    </location>
</feature>
<organism evidence="6 8">
    <name type="scientific">Vibrio fluvialis</name>
    <dbReference type="NCBI Taxonomy" id="676"/>
    <lineage>
        <taxon>Bacteria</taxon>
        <taxon>Pseudomonadati</taxon>
        <taxon>Pseudomonadota</taxon>
        <taxon>Gammaproteobacteria</taxon>
        <taxon>Vibrionales</taxon>
        <taxon>Vibrionaceae</taxon>
        <taxon>Vibrio</taxon>
    </lineage>
</organism>
<dbReference type="SUPFAM" id="SSF51445">
    <property type="entry name" value="(Trans)glycosidases"/>
    <property type="match status" value="1"/>
</dbReference>
<dbReference type="RefSeq" id="WP_061055504.1">
    <property type="nucleotide sequence ID" value="NZ_CABLBX010000004.1"/>
</dbReference>
<dbReference type="GO" id="GO:0004565">
    <property type="term" value="F:beta-galactosidase activity"/>
    <property type="evidence" value="ECO:0007669"/>
    <property type="project" value="InterPro"/>
</dbReference>
<keyword evidence="7" id="KW-1185">Reference proteome</keyword>
<evidence type="ECO:0000259" key="4">
    <source>
        <dbReference type="Pfam" id="PF16116"/>
    </source>
</evidence>
<protein>
    <submittedName>
        <fullName evidence="5">DUF4832 domain-containing protein</fullName>
    </submittedName>
    <submittedName>
        <fullName evidence="6">Lipoprotein, putative</fullName>
    </submittedName>
</protein>
<dbReference type="InterPro" id="IPR017853">
    <property type="entry name" value="GH"/>
</dbReference>
<reference evidence="6 8" key="3">
    <citation type="submission" date="2018-06" db="EMBL/GenBank/DDBJ databases">
        <authorList>
            <consortium name="Pathogen Informatics"/>
            <person name="Doyle S."/>
        </authorList>
    </citation>
    <scope>NUCLEOTIDE SEQUENCE [LARGE SCALE GENOMIC DNA]</scope>
    <source>
        <strain evidence="6 8">NCTC11327</strain>
    </source>
</reference>
<reference evidence="7" key="1">
    <citation type="submission" date="2015-12" db="EMBL/GenBank/DDBJ databases">
        <title>FDA dAtabase for Regulatory Grade micrObial Sequences (FDA-ARGOS): Supporting development and validation of Infectious Disease Dx tests.</title>
        <authorList>
            <person name="Hoffmann M."/>
            <person name="Allard M."/>
            <person name="Evans P."/>
            <person name="Brown E."/>
            <person name="Tallon L.J."/>
            <person name="Sadzewicz L."/>
            <person name="Sengamalay N."/>
            <person name="Ott S."/>
            <person name="Godinez A."/>
            <person name="Nagaraj S."/>
            <person name="Vyas G."/>
            <person name="Aluvathingal J."/>
            <person name="Nadendla S."/>
            <person name="Geyer C."/>
            <person name="Sichtig H."/>
        </authorList>
    </citation>
    <scope>NUCLEOTIDE SEQUENCE [LARGE SCALE GENOMIC DNA]</scope>
    <source>
        <strain evidence="7">ATCC 33809</strain>
    </source>
</reference>